<evidence type="ECO:0000256" key="2">
    <source>
        <dbReference type="SAM" id="Phobius"/>
    </source>
</evidence>
<feature type="region of interest" description="Disordered" evidence="1">
    <location>
        <begin position="246"/>
        <end position="300"/>
    </location>
</feature>
<sequence>MTENASVIALSLLFGTIFVLTLVLVFICLRHYRRLELERRRRRGIERRELLRLTLNAREQELWRREHLSRVVSILLDRREAYEGIALVLHLPGHGERLTERNVRRLRPQLLRQTDGTMASIPNIVMRARASETPPPEALPGPDLLQLLLVWLTRQRIAAEAEAERSSSSVSVPPNSNAAETLPSAEAVYGAPAPYLPRTHSDGDATFVLVDEGHGGGDGDGAVPGAQARRGLSFEGMMPVEWMREASAKDGRRAQSAASSPVGPPTPECWEEGRKSQHSAAAAEAEATPCGTPASRRSEC</sequence>
<dbReference type="GeneID" id="40320272"/>
<dbReference type="Proteomes" id="UP000284403">
    <property type="component" value="Unassembled WGS sequence"/>
</dbReference>
<proteinExistence type="predicted"/>
<feature type="region of interest" description="Disordered" evidence="1">
    <location>
        <begin position="207"/>
        <end position="232"/>
    </location>
</feature>
<keyword evidence="4" id="KW-1185">Reference proteome</keyword>
<reference evidence="3 4" key="1">
    <citation type="journal article" date="2018" name="BMC Genomics">
        <title>Genomic comparison of Trypanosoma conorhini and Trypanosoma rangeli to Trypanosoma cruzi strains of high and low virulence.</title>
        <authorList>
            <person name="Bradwell K.R."/>
            <person name="Koparde V.N."/>
            <person name="Matveyev A.V."/>
            <person name="Serrano M.G."/>
            <person name="Alves J.M."/>
            <person name="Parikh H."/>
            <person name="Huang B."/>
            <person name="Lee V."/>
            <person name="Espinosa-Alvarez O."/>
            <person name="Ortiz P.A."/>
            <person name="Costa-Martins A.G."/>
            <person name="Teixeira M.M."/>
            <person name="Buck G.A."/>
        </authorList>
    </citation>
    <scope>NUCLEOTIDE SEQUENCE [LARGE SCALE GENOMIC DNA]</scope>
    <source>
        <strain evidence="3 4">025E</strain>
    </source>
</reference>
<comment type="caution">
    <text evidence="3">The sequence shown here is derived from an EMBL/GenBank/DDBJ whole genome shotgun (WGS) entry which is preliminary data.</text>
</comment>
<protein>
    <submittedName>
        <fullName evidence="3">Uncharacterized protein</fullName>
    </submittedName>
</protein>
<gene>
    <name evidence="3" type="ORF">Tco025E_06661</name>
</gene>
<name>A0A422P0Y2_9TRYP</name>
<evidence type="ECO:0000256" key="1">
    <source>
        <dbReference type="SAM" id="MobiDB-lite"/>
    </source>
</evidence>
<feature type="transmembrane region" description="Helical" evidence="2">
    <location>
        <begin position="6"/>
        <end position="32"/>
    </location>
</feature>
<dbReference type="EMBL" id="MKKU01000462">
    <property type="protein sequence ID" value="RNF11367.1"/>
    <property type="molecule type" value="Genomic_DNA"/>
</dbReference>
<accession>A0A422P0Y2</accession>
<organism evidence="3 4">
    <name type="scientific">Trypanosoma conorhini</name>
    <dbReference type="NCBI Taxonomy" id="83891"/>
    <lineage>
        <taxon>Eukaryota</taxon>
        <taxon>Discoba</taxon>
        <taxon>Euglenozoa</taxon>
        <taxon>Kinetoplastea</taxon>
        <taxon>Metakinetoplastina</taxon>
        <taxon>Trypanosomatida</taxon>
        <taxon>Trypanosomatidae</taxon>
        <taxon>Trypanosoma</taxon>
    </lineage>
</organism>
<keyword evidence="2" id="KW-0472">Membrane</keyword>
<evidence type="ECO:0000313" key="3">
    <source>
        <dbReference type="EMBL" id="RNF11367.1"/>
    </source>
</evidence>
<evidence type="ECO:0000313" key="4">
    <source>
        <dbReference type="Proteomes" id="UP000284403"/>
    </source>
</evidence>
<keyword evidence="2" id="KW-1133">Transmembrane helix</keyword>
<keyword evidence="2" id="KW-0812">Transmembrane</keyword>
<dbReference type="OrthoDB" id="10563572at2759"/>
<dbReference type="AlphaFoldDB" id="A0A422P0Y2"/>
<dbReference type="RefSeq" id="XP_029226368.1">
    <property type="nucleotide sequence ID" value="XM_029373536.1"/>
</dbReference>